<feature type="compositionally biased region" description="Basic and acidic residues" evidence="3">
    <location>
        <begin position="295"/>
        <end position="311"/>
    </location>
</feature>
<dbReference type="Gene3D" id="3.40.50.1110">
    <property type="entry name" value="SGNH hydrolase"/>
    <property type="match status" value="1"/>
</dbReference>
<evidence type="ECO:0000313" key="6">
    <source>
        <dbReference type="EMBL" id="SDZ20622.1"/>
    </source>
</evidence>
<gene>
    <name evidence="6" type="ORF">SAMN05216215_105164</name>
</gene>
<dbReference type="Proteomes" id="UP000199529">
    <property type="component" value="Unassembled WGS sequence"/>
</dbReference>
<feature type="active site" evidence="1">
    <location>
        <position position="271"/>
    </location>
</feature>
<feature type="domain" description="SGNH hydrolase-type esterase" evidence="5">
    <location>
        <begin position="39"/>
        <end position="261"/>
    </location>
</feature>
<dbReference type="GO" id="GO:0004806">
    <property type="term" value="F:triacylglycerol lipase activity"/>
    <property type="evidence" value="ECO:0007669"/>
    <property type="project" value="TreeGrafter"/>
</dbReference>
<proteinExistence type="predicted"/>
<sequence>MGRSGLARRAGAITLSALTGLSLGAVPATADPEYRHYVALGDSFTSAPLVPWMRLDPLLCGRSTNNYPALLAREIGPAEFTDVSCGGADTTDMLRAQAWYSGPQFDALDEDTDLVTLGIGGNDLDVFGDTIATCTALRAADPTGSPCRDHFSDDDGDDLLRRIEITRHRVADVVDGVQERSPDAEILVIGYPRIVPETGYCPDVLPLADGDYRYADEIERALNAAIEDAAEQAGATFVDTYGPSLGHDACATGGAAWINGQQLRPDAAPYHPFASAMAAEASIIANILNGREPDVADAERAATRAAEEAKAQAEQAGPQEKTARAEVAEHLATVES</sequence>
<dbReference type="STRING" id="418495.SAMN05216215_105164"/>
<evidence type="ECO:0000259" key="5">
    <source>
        <dbReference type="Pfam" id="PF13472"/>
    </source>
</evidence>
<keyword evidence="6" id="KW-0378">Hydrolase</keyword>
<name>A0A1H3R458_9PSEU</name>
<dbReference type="PANTHER" id="PTHR37981">
    <property type="entry name" value="LIPASE 2"/>
    <property type="match status" value="1"/>
</dbReference>
<evidence type="ECO:0000256" key="2">
    <source>
        <dbReference type="PIRSR" id="PIRSR637460-2"/>
    </source>
</evidence>
<dbReference type="InterPro" id="IPR036514">
    <property type="entry name" value="SGNH_hydro_sf"/>
</dbReference>
<protein>
    <submittedName>
        <fullName evidence="6">GDSL-like Lipase/Acylhydrolase family protein</fullName>
    </submittedName>
</protein>
<dbReference type="PANTHER" id="PTHR37981:SF1">
    <property type="entry name" value="SGNH HYDROLASE-TYPE ESTERASE DOMAIN-CONTAINING PROTEIN"/>
    <property type="match status" value="1"/>
</dbReference>
<dbReference type="Pfam" id="PF13472">
    <property type="entry name" value="Lipase_GDSL_2"/>
    <property type="match status" value="1"/>
</dbReference>
<reference evidence="7" key="1">
    <citation type="submission" date="2016-10" db="EMBL/GenBank/DDBJ databases">
        <authorList>
            <person name="Varghese N."/>
            <person name="Submissions S."/>
        </authorList>
    </citation>
    <scope>NUCLEOTIDE SEQUENCE [LARGE SCALE GENOMIC DNA]</scope>
    <source>
        <strain evidence="7">CGMCC 4.3530</strain>
    </source>
</reference>
<dbReference type="SUPFAM" id="SSF52266">
    <property type="entry name" value="SGNH hydrolase"/>
    <property type="match status" value="1"/>
</dbReference>
<dbReference type="InterPro" id="IPR013830">
    <property type="entry name" value="SGNH_hydro"/>
</dbReference>
<evidence type="ECO:0000256" key="4">
    <source>
        <dbReference type="SAM" id="SignalP"/>
    </source>
</evidence>
<organism evidence="6 7">
    <name type="scientific">Saccharopolyspora shandongensis</name>
    <dbReference type="NCBI Taxonomy" id="418495"/>
    <lineage>
        <taxon>Bacteria</taxon>
        <taxon>Bacillati</taxon>
        <taxon>Actinomycetota</taxon>
        <taxon>Actinomycetes</taxon>
        <taxon>Pseudonocardiales</taxon>
        <taxon>Pseudonocardiaceae</taxon>
        <taxon>Saccharopolyspora</taxon>
    </lineage>
</organism>
<feature type="active site" description="Nucleophile" evidence="1">
    <location>
        <position position="43"/>
    </location>
</feature>
<dbReference type="CDD" id="cd01823">
    <property type="entry name" value="SEST_like"/>
    <property type="match status" value="1"/>
</dbReference>
<dbReference type="InterPro" id="IPR037460">
    <property type="entry name" value="SEST-like"/>
</dbReference>
<feature type="region of interest" description="Disordered" evidence="3">
    <location>
        <begin position="295"/>
        <end position="336"/>
    </location>
</feature>
<feature type="chain" id="PRO_5011507628" evidence="4">
    <location>
        <begin position="31"/>
        <end position="336"/>
    </location>
</feature>
<feature type="disulfide bond" evidence="2">
    <location>
        <begin position="201"/>
        <end position="250"/>
    </location>
</feature>
<dbReference type="GO" id="GO:0019433">
    <property type="term" value="P:triglyceride catabolic process"/>
    <property type="evidence" value="ECO:0007669"/>
    <property type="project" value="TreeGrafter"/>
</dbReference>
<keyword evidence="4" id="KW-0732">Signal</keyword>
<evidence type="ECO:0000313" key="7">
    <source>
        <dbReference type="Proteomes" id="UP000199529"/>
    </source>
</evidence>
<keyword evidence="7" id="KW-1185">Reference proteome</keyword>
<feature type="disulfide bond" evidence="2">
    <location>
        <begin position="60"/>
        <end position="85"/>
    </location>
</feature>
<evidence type="ECO:0000256" key="3">
    <source>
        <dbReference type="SAM" id="MobiDB-lite"/>
    </source>
</evidence>
<dbReference type="OrthoDB" id="5503950at2"/>
<dbReference type="AlphaFoldDB" id="A0A1H3R458"/>
<accession>A0A1H3R458</accession>
<dbReference type="EMBL" id="FNOK01000051">
    <property type="protein sequence ID" value="SDZ20622.1"/>
    <property type="molecule type" value="Genomic_DNA"/>
</dbReference>
<feature type="signal peptide" evidence="4">
    <location>
        <begin position="1"/>
        <end position="30"/>
    </location>
</feature>
<keyword evidence="2" id="KW-1015">Disulfide bond</keyword>
<evidence type="ECO:0000256" key="1">
    <source>
        <dbReference type="PIRSR" id="PIRSR637460-1"/>
    </source>
</evidence>
<feature type="disulfide bond" evidence="2">
    <location>
        <begin position="134"/>
        <end position="147"/>
    </location>
</feature>